<dbReference type="Pfam" id="PF10346">
    <property type="entry name" value="Con-6"/>
    <property type="match status" value="2"/>
</dbReference>
<dbReference type="Proteomes" id="UP000317257">
    <property type="component" value="Unassembled WGS sequence"/>
</dbReference>
<comment type="caution">
    <text evidence="2">The sequence shown here is derived from an EMBL/GenBank/DDBJ whole genome shotgun (WGS) entry which is preliminary data.</text>
</comment>
<dbReference type="OrthoDB" id="5419162at2759"/>
<organism evidence="2 4">
    <name type="scientific">Metarhizium rileyi (strain RCEF 4871)</name>
    <name type="common">Nomuraea rileyi</name>
    <dbReference type="NCBI Taxonomy" id="1649241"/>
    <lineage>
        <taxon>Eukaryota</taxon>
        <taxon>Fungi</taxon>
        <taxon>Dikarya</taxon>
        <taxon>Ascomycota</taxon>
        <taxon>Pezizomycotina</taxon>
        <taxon>Sordariomycetes</taxon>
        <taxon>Hypocreomycetidae</taxon>
        <taxon>Hypocreales</taxon>
        <taxon>Clavicipitaceae</taxon>
        <taxon>Metarhizium</taxon>
    </lineage>
</organism>
<dbReference type="OMA" id="MEHRTEQ"/>
<gene>
    <name evidence="3" type="ORF">ED733_002714</name>
    <name evidence="2" type="ORF">NOR_06144</name>
</gene>
<dbReference type="InterPro" id="IPR018824">
    <property type="entry name" value="Conidiation-specific_6"/>
</dbReference>
<feature type="compositionally biased region" description="Basic and acidic residues" evidence="1">
    <location>
        <begin position="98"/>
        <end position="113"/>
    </location>
</feature>
<proteinExistence type="predicted"/>
<evidence type="ECO:0000313" key="4">
    <source>
        <dbReference type="Proteomes" id="UP000243498"/>
    </source>
</evidence>
<dbReference type="EMBL" id="SBHS01000007">
    <property type="protein sequence ID" value="TWU75401.1"/>
    <property type="molecule type" value="Genomic_DNA"/>
</dbReference>
<evidence type="ECO:0000313" key="5">
    <source>
        <dbReference type="Proteomes" id="UP000317257"/>
    </source>
</evidence>
<dbReference type="PANTHER" id="PTHR36576:SF1">
    <property type="entry name" value="UPF0654 PROTEIN C11D3.01C-RELATED"/>
    <property type="match status" value="1"/>
</dbReference>
<dbReference type="InterPro" id="IPR052670">
    <property type="entry name" value="UPF0654_domain"/>
</dbReference>
<dbReference type="PANTHER" id="PTHR36576">
    <property type="entry name" value="UPF0654 PROTEIN C11D3.01C-RELATED"/>
    <property type="match status" value="1"/>
</dbReference>
<feature type="compositionally biased region" description="Basic and acidic residues" evidence="1">
    <location>
        <begin position="66"/>
        <end position="82"/>
    </location>
</feature>
<name>A0A167B754_METRR</name>
<dbReference type="GO" id="GO:0005737">
    <property type="term" value="C:cytoplasm"/>
    <property type="evidence" value="ECO:0007669"/>
    <property type="project" value="TreeGrafter"/>
</dbReference>
<feature type="region of interest" description="Disordered" evidence="1">
    <location>
        <begin position="1"/>
        <end position="113"/>
    </location>
</feature>
<evidence type="ECO:0000256" key="1">
    <source>
        <dbReference type="SAM" id="MobiDB-lite"/>
    </source>
</evidence>
<feature type="compositionally biased region" description="Basic and acidic residues" evidence="1">
    <location>
        <begin position="50"/>
        <end position="59"/>
    </location>
</feature>
<feature type="compositionally biased region" description="Basic and acidic residues" evidence="1">
    <location>
        <begin position="1"/>
        <end position="26"/>
    </location>
</feature>
<sequence length="113" mass="12360">MASRDDYSDVPKEVSPDSDVAKDPERVAAGYKATISNPQTSDQAKSRARAMLEEMEKPNKTQSAETVDHGDDGDHGGKDPKNVARGLKATISNQSVSEEARKNAKERLKKQDF</sequence>
<feature type="compositionally biased region" description="Polar residues" evidence="1">
    <location>
        <begin position="34"/>
        <end position="43"/>
    </location>
</feature>
<evidence type="ECO:0000313" key="2">
    <source>
        <dbReference type="EMBL" id="OAA39724.1"/>
    </source>
</evidence>
<keyword evidence="4" id="KW-1185">Reference proteome</keyword>
<reference evidence="5" key="2">
    <citation type="submission" date="2018-12" db="EMBL/GenBank/DDBJ databases">
        <title>The complete genome of Metarhizium rileyi, a key fungal pathogen of Lepidoptera.</title>
        <authorList>
            <person name="Binneck E."/>
            <person name="Lastra C.C.L."/>
            <person name="Sosa-Gomez D.R."/>
        </authorList>
    </citation>
    <scope>NUCLEOTIDE SEQUENCE [LARGE SCALE GENOMIC DNA]</scope>
    <source>
        <strain evidence="5">Cep018-CH2</strain>
    </source>
</reference>
<dbReference type="EMBL" id="AZHC01000021">
    <property type="protein sequence ID" value="OAA39724.1"/>
    <property type="molecule type" value="Genomic_DNA"/>
</dbReference>
<accession>A0A5C6GGK1</accession>
<reference evidence="3" key="3">
    <citation type="journal article" date="2019" name="Microbiol. Resour. Announc.">
        <title>Genome Sequence of Metarhizium rileyi, a Microbial Control Agent for Lepidoptera.</title>
        <authorList>
            <person name="Binneck E."/>
            <person name="Lastra C.C.L."/>
            <person name="Sosa-Gomez D.R."/>
        </authorList>
    </citation>
    <scope>NUCLEOTIDE SEQUENCE</scope>
    <source>
        <strain evidence="3">Cep018-CH2</strain>
    </source>
</reference>
<reference evidence="2 4" key="1">
    <citation type="journal article" date="2016" name="Genome Biol. Evol.">
        <title>Divergent and convergent evolution of fungal pathogenicity.</title>
        <authorList>
            <person name="Shang Y."/>
            <person name="Xiao G."/>
            <person name="Zheng P."/>
            <person name="Cen K."/>
            <person name="Zhan S."/>
            <person name="Wang C."/>
        </authorList>
    </citation>
    <scope>NUCLEOTIDE SEQUENCE [LARGE SCALE GENOMIC DNA]</scope>
    <source>
        <strain evidence="2 4">RCEF 4871</strain>
    </source>
</reference>
<dbReference type="Proteomes" id="UP000243498">
    <property type="component" value="Unassembled WGS sequence"/>
</dbReference>
<dbReference type="AlphaFoldDB" id="A0A167B754"/>
<evidence type="ECO:0000313" key="3">
    <source>
        <dbReference type="EMBL" id="TWU75401.1"/>
    </source>
</evidence>
<accession>A0A167B754</accession>
<protein>
    <submittedName>
        <fullName evidence="2">Conidiation-specific protein 6</fullName>
    </submittedName>
</protein>